<proteinExistence type="predicted"/>
<evidence type="ECO:0000256" key="1">
    <source>
        <dbReference type="SAM" id="MobiDB-lite"/>
    </source>
</evidence>
<evidence type="ECO:0000313" key="2">
    <source>
        <dbReference type="EMBL" id="KAI1726266.1"/>
    </source>
</evidence>
<protein>
    <submittedName>
        <fullName evidence="2">Uncharacterized protein</fullName>
    </submittedName>
</protein>
<reference evidence="2" key="1">
    <citation type="submission" date="2022-01" db="EMBL/GenBank/DDBJ databases">
        <title>Genome Sequence Resource for Two Populations of Ditylenchus destructor, the Migratory Endoparasitic Phytonematode.</title>
        <authorList>
            <person name="Zhang H."/>
            <person name="Lin R."/>
            <person name="Xie B."/>
        </authorList>
    </citation>
    <scope>NUCLEOTIDE SEQUENCE</scope>
    <source>
        <strain evidence="2">BazhouSP</strain>
    </source>
</reference>
<feature type="region of interest" description="Disordered" evidence="1">
    <location>
        <begin position="149"/>
        <end position="168"/>
    </location>
</feature>
<gene>
    <name evidence="2" type="ORF">DdX_02976</name>
</gene>
<evidence type="ECO:0000313" key="3">
    <source>
        <dbReference type="Proteomes" id="UP001201812"/>
    </source>
</evidence>
<name>A0AAD4NH50_9BILA</name>
<dbReference type="Proteomes" id="UP001201812">
    <property type="component" value="Unassembled WGS sequence"/>
</dbReference>
<dbReference type="AlphaFoldDB" id="A0AAD4NH50"/>
<sequence>MLHPAERREAPRGRVKPSEARRAEKASPGRAARGRVKPSEARRAEVTGAGRTDTDKGILMAVREAPRMHANRFLAGCGAKAQFFIWMKRKLTLLPDYGSVKRKRISSISTTTTNSTSIFSESPISAPETDNSNDPLIPLATIERTLFQATSHTPQSRPSCSQNSIRSMEPSSILPELWTFSEWRYPNDDEWSKMSTEKQRKTWPKYARRKREIKKLKHFKWFNKDVDPMPRGVRVVYMISRQDISQSFEDARNWKRYVLRVNRSEYAERMQGGWEDLLNSLILVSSVESSGAKAHINGLTLNIGHYTYELFIWIKKVDTTTETAVKKWCTQTLGFGKLRDDINEITDPNNNQRI</sequence>
<feature type="region of interest" description="Disordered" evidence="1">
    <location>
        <begin position="1"/>
        <end position="52"/>
    </location>
</feature>
<accession>A0AAD4NH50</accession>
<organism evidence="2 3">
    <name type="scientific">Ditylenchus destructor</name>
    <dbReference type="NCBI Taxonomy" id="166010"/>
    <lineage>
        <taxon>Eukaryota</taxon>
        <taxon>Metazoa</taxon>
        <taxon>Ecdysozoa</taxon>
        <taxon>Nematoda</taxon>
        <taxon>Chromadorea</taxon>
        <taxon>Rhabditida</taxon>
        <taxon>Tylenchina</taxon>
        <taxon>Tylenchomorpha</taxon>
        <taxon>Sphaerularioidea</taxon>
        <taxon>Anguinidae</taxon>
        <taxon>Anguininae</taxon>
        <taxon>Ditylenchus</taxon>
    </lineage>
</organism>
<dbReference type="EMBL" id="JAKKPZ010000002">
    <property type="protein sequence ID" value="KAI1726266.1"/>
    <property type="molecule type" value="Genomic_DNA"/>
</dbReference>
<comment type="caution">
    <text evidence="2">The sequence shown here is derived from an EMBL/GenBank/DDBJ whole genome shotgun (WGS) entry which is preliminary data.</text>
</comment>
<keyword evidence="3" id="KW-1185">Reference proteome</keyword>
<feature type="compositionally biased region" description="Basic and acidic residues" evidence="1">
    <location>
        <begin position="1"/>
        <end position="27"/>
    </location>
</feature>